<dbReference type="SMART" id="SM00385">
    <property type="entry name" value="CYCLIN"/>
    <property type="match status" value="2"/>
</dbReference>
<keyword evidence="3" id="KW-0479">Metal-binding</keyword>
<keyword evidence="4" id="KW-0863">Zinc-finger</keyword>
<evidence type="ECO:0000256" key="7">
    <source>
        <dbReference type="ARBA" id="ARBA00023159"/>
    </source>
</evidence>
<dbReference type="InterPro" id="IPR013150">
    <property type="entry name" value="TFIIB_cyclin"/>
</dbReference>
<dbReference type="InterPro" id="IPR011665">
    <property type="entry name" value="BRF1_TBP-bd_dom"/>
</dbReference>
<dbReference type="PANTHER" id="PTHR11618:SF4">
    <property type="entry name" value="TRANSCRIPTION FACTOR IIIB 90 KDA SUBUNIT"/>
    <property type="match status" value="1"/>
</dbReference>
<feature type="region of interest" description="Disordered" evidence="10">
    <location>
        <begin position="670"/>
        <end position="708"/>
    </location>
</feature>
<dbReference type="InterPro" id="IPR036915">
    <property type="entry name" value="Cyclin-like_sf"/>
</dbReference>
<dbReference type="Proteomes" id="UP000198341">
    <property type="component" value="Chromosome 4"/>
</dbReference>
<comment type="subcellular location">
    <subcellularLocation>
        <location evidence="1">Nucleus</location>
    </subcellularLocation>
</comment>
<dbReference type="RefSeq" id="XP_007513834.1">
    <property type="nucleotide sequence ID" value="XM_007513772.1"/>
</dbReference>
<dbReference type="PRINTS" id="PR00685">
    <property type="entry name" value="TIFACTORIIB"/>
</dbReference>
<feature type="compositionally biased region" description="Low complexity" evidence="10">
    <location>
        <begin position="790"/>
        <end position="810"/>
    </location>
</feature>
<dbReference type="GO" id="GO:0097550">
    <property type="term" value="C:transcription preinitiation complex"/>
    <property type="evidence" value="ECO:0007669"/>
    <property type="project" value="TreeGrafter"/>
</dbReference>
<feature type="region of interest" description="Disordered" evidence="10">
    <location>
        <begin position="581"/>
        <end position="630"/>
    </location>
</feature>
<evidence type="ECO:0000256" key="1">
    <source>
        <dbReference type="ARBA" id="ARBA00004123"/>
    </source>
</evidence>
<dbReference type="GeneID" id="19016352"/>
<evidence type="ECO:0000256" key="10">
    <source>
        <dbReference type="SAM" id="MobiDB-lite"/>
    </source>
</evidence>
<dbReference type="Pfam" id="PF00382">
    <property type="entry name" value="TFIIB"/>
    <property type="match status" value="2"/>
</dbReference>
<evidence type="ECO:0000313" key="13">
    <source>
        <dbReference type="Proteomes" id="UP000198341"/>
    </source>
</evidence>
<dbReference type="InterPro" id="IPR000812">
    <property type="entry name" value="TFIIB"/>
</dbReference>
<protein>
    <recommendedName>
        <fullName evidence="11">Cyclin-like domain-containing protein</fullName>
    </recommendedName>
</protein>
<name>K8EEG5_9CHLO</name>
<evidence type="ECO:0000256" key="9">
    <source>
        <dbReference type="ARBA" id="ARBA00023242"/>
    </source>
</evidence>
<dbReference type="GO" id="GO:0017025">
    <property type="term" value="F:TBP-class protein binding"/>
    <property type="evidence" value="ECO:0007669"/>
    <property type="project" value="InterPro"/>
</dbReference>
<feature type="compositionally biased region" description="Low complexity" evidence="10">
    <location>
        <begin position="762"/>
        <end position="778"/>
    </location>
</feature>
<dbReference type="GO" id="GO:0005634">
    <property type="term" value="C:nucleus"/>
    <property type="evidence" value="ECO:0007669"/>
    <property type="project" value="UniProtKB-SubCell"/>
</dbReference>
<dbReference type="Pfam" id="PF07741">
    <property type="entry name" value="BRF1"/>
    <property type="match status" value="1"/>
</dbReference>
<comment type="similarity">
    <text evidence="2">Belongs to the TFIIB family.</text>
</comment>
<feature type="region of interest" description="Disordered" evidence="10">
    <location>
        <begin position="735"/>
        <end position="846"/>
    </location>
</feature>
<keyword evidence="7" id="KW-0010">Activator</keyword>
<dbReference type="GO" id="GO:0001006">
    <property type="term" value="F:RNA polymerase III type 3 promoter sequence-specific DNA binding"/>
    <property type="evidence" value="ECO:0007669"/>
    <property type="project" value="TreeGrafter"/>
</dbReference>
<feature type="domain" description="Cyclin-like" evidence="11">
    <location>
        <begin position="195"/>
        <end position="293"/>
    </location>
</feature>
<dbReference type="EMBL" id="FO082275">
    <property type="protein sequence ID" value="CCO16359.1"/>
    <property type="molecule type" value="Genomic_DNA"/>
</dbReference>
<dbReference type="FunFam" id="1.10.472.10:FF:000066">
    <property type="entry name" value="Transcription factor IIIB subunit"/>
    <property type="match status" value="1"/>
</dbReference>
<dbReference type="CDD" id="cd20554">
    <property type="entry name" value="CYCLIN_TFIIIB90_rpt2"/>
    <property type="match status" value="1"/>
</dbReference>
<evidence type="ECO:0000259" key="11">
    <source>
        <dbReference type="SMART" id="SM00385"/>
    </source>
</evidence>
<feature type="domain" description="Cyclin-like" evidence="11">
    <location>
        <begin position="94"/>
        <end position="177"/>
    </location>
</feature>
<organism evidence="12 13">
    <name type="scientific">Bathycoccus prasinos</name>
    <dbReference type="NCBI Taxonomy" id="41875"/>
    <lineage>
        <taxon>Eukaryota</taxon>
        <taxon>Viridiplantae</taxon>
        <taxon>Chlorophyta</taxon>
        <taxon>Mamiellophyceae</taxon>
        <taxon>Mamiellales</taxon>
        <taxon>Bathycoccaceae</taxon>
        <taxon>Bathycoccus</taxon>
    </lineage>
</organism>
<sequence>MIPQYCSQCKSDVVAEVNDANGFTCCTVCGKILDDSVFSTDPTFSKTSGGAIQVDGNFVPESGIAHSVGRPTRGGRVFGLQIDSHEKTVNKGKQEINQIADRLAMKPREDITTSAHRLYKIAVSRNFTRGRRTAQVAGACLYVVCRQENRPYMLIDFSDVLQTNVYVLGGVFLQLCRLMRLEQHPLMQRPIDPSLFIHRFADKMNLGKRVHSVSNTALRLVASMKRDWMQTGRRPAGICGAALWVASHVHGFDRSKSDVVSIVHIGEQTLKKRITEFSSTPAALLSVEEFDAQAQKYENDDFIGSKEQQDLICSGSTTLTCKHRDDDNMPEHFQHGMCRACYIDYVKVSGGTTFLGGMDPPAFTAAQKKRDMEQLQPRILRIANFEAGQAEVQAEFEGALLEGEINEFAMIAGVVQSSAPAAGAANATAAAQTQIEERRPPQVIRQVQVQRVVLKEPPFKFMIEAEKVLKRIVGTKPAETHCLPFVHGKAKGCVLREHFRDDIGEFTKDIRLEIMHYLINLGCFDDGALEHLNTLYPSHDLILLGNEDFTPPENTVKIEVDNKAEKAKKEAAENIRKYKVNKEPPLPGTSFNDKIKKNEEALRKLNNPDVKKEEGKTENGVDTPTNDEEEMRDVCSDIEDEDINEYMNNQEQVNLKRVIWSEMNKDYLESQAAKEAASKDAAARESNQPPRRKYNTKKKEEKYQRAENAAVAAQTVLIKKRGVSSKINYEALQNLFDDKGEAKKKKKASSAVAAAKDKAAPKETTTTTTKAATTGTATARREREKEEALPVPAAKKTATKPASRAAAAVAEKMKGKKKAPPPSKEKSAPRATRASRAVTAKKFIKM</sequence>
<accession>K8EEG5</accession>
<dbReference type="STRING" id="41875.K8EEG5"/>
<evidence type="ECO:0000256" key="4">
    <source>
        <dbReference type="ARBA" id="ARBA00022771"/>
    </source>
</evidence>
<evidence type="ECO:0000256" key="8">
    <source>
        <dbReference type="ARBA" id="ARBA00023163"/>
    </source>
</evidence>
<reference evidence="12 13" key="1">
    <citation type="submission" date="2011-10" db="EMBL/GenBank/DDBJ databases">
        <authorList>
            <person name="Genoscope - CEA"/>
        </authorList>
    </citation>
    <scope>NUCLEOTIDE SEQUENCE [LARGE SCALE GENOMIC DNA]</scope>
    <source>
        <strain evidence="12 13">RCC 1105</strain>
    </source>
</reference>
<dbReference type="GO" id="GO:0008270">
    <property type="term" value="F:zinc ion binding"/>
    <property type="evidence" value="ECO:0007669"/>
    <property type="project" value="UniProtKB-KW"/>
</dbReference>
<keyword evidence="6" id="KW-0805">Transcription regulation</keyword>
<dbReference type="PANTHER" id="PTHR11618">
    <property type="entry name" value="TRANSCRIPTION INITIATION FACTOR IIB-RELATED"/>
    <property type="match status" value="1"/>
</dbReference>
<feature type="compositionally biased region" description="Basic and acidic residues" evidence="10">
    <location>
        <begin position="609"/>
        <end position="619"/>
    </location>
</feature>
<gene>
    <name evidence="12" type="ORF">Bathy04g03260</name>
</gene>
<feature type="compositionally biased region" description="Basic and acidic residues" evidence="10">
    <location>
        <begin position="593"/>
        <end position="603"/>
    </location>
</feature>
<dbReference type="InterPro" id="IPR013763">
    <property type="entry name" value="Cyclin-like_dom"/>
</dbReference>
<dbReference type="GO" id="GO:0070897">
    <property type="term" value="P:transcription preinitiation complex assembly"/>
    <property type="evidence" value="ECO:0007669"/>
    <property type="project" value="InterPro"/>
</dbReference>
<evidence type="ECO:0000256" key="5">
    <source>
        <dbReference type="ARBA" id="ARBA00022833"/>
    </source>
</evidence>
<keyword evidence="8" id="KW-0804">Transcription</keyword>
<dbReference type="FunFam" id="1.10.472.10:FF:000007">
    <property type="entry name" value="Transcription factor IIIB 90 kDa subunit"/>
    <property type="match status" value="1"/>
</dbReference>
<evidence type="ECO:0000256" key="2">
    <source>
        <dbReference type="ARBA" id="ARBA00010857"/>
    </source>
</evidence>
<keyword evidence="9" id="KW-0539">Nucleus</keyword>
<keyword evidence="13" id="KW-1185">Reference proteome</keyword>
<dbReference type="CDD" id="cd20553">
    <property type="entry name" value="CYCLIN_TFIIIB90_rpt1"/>
    <property type="match status" value="1"/>
</dbReference>
<feature type="compositionally biased region" description="Basic and acidic residues" evidence="10">
    <location>
        <begin position="779"/>
        <end position="788"/>
    </location>
</feature>
<evidence type="ECO:0000256" key="6">
    <source>
        <dbReference type="ARBA" id="ARBA00023015"/>
    </source>
</evidence>
<dbReference type="SUPFAM" id="SSF47954">
    <property type="entry name" value="Cyclin-like"/>
    <property type="match status" value="2"/>
</dbReference>
<dbReference type="OrthoDB" id="511529at2759"/>
<dbReference type="AlphaFoldDB" id="K8EEG5"/>
<keyword evidence="5" id="KW-0862">Zinc</keyword>
<evidence type="ECO:0000313" key="12">
    <source>
        <dbReference type="EMBL" id="CCO16359.1"/>
    </source>
</evidence>
<proteinExistence type="inferred from homology"/>
<dbReference type="GO" id="GO:0000126">
    <property type="term" value="C:transcription factor TFIIIB complex"/>
    <property type="evidence" value="ECO:0007669"/>
    <property type="project" value="TreeGrafter"/>
</dbReference>
<dbReference type="eggNOG" id="KOG1598">
    <property type="taxonomic scope" value="Eukaryota"/>
</dbReference>
<dbReference type="GO" id="GO:0000995">
    <property type="term" value="F:RNA polymerase III general transcription initiation factor activity"/>
    <property type="evidence" value="ECO:0007669"/>
    <property type="project" value="TreeGrafter"/>
</dbReference>
<dbReference type="Gene3D" id="1.10.472.10">
    <property type="entry name" value="Cyclin-like"/>
    <property type="match status" value="2"/>
</dbReference>
<dbReference type="KEGG" id="bpg:Bathy04g03260"/>
<evidence type="ECO:0000256" key="3">
    <source>
        <dbReference type="ARBA" id="ARBA00022723"/>
    </source>
</evidence>
<dbReference type="Gene3D" id="1.20.5.650">
    <property type="entry name" value="Single helix bin"/>
    <property type="match status" value="1"/>
</dbReference>